<evidence type="ECO:0000256" key="1">
    <source>
        <dbReference type="ARBA" id="ARBA00023125"/>
    </source>
</evidence>
<dbReference type="PANTHER" id="PTHR46797">
    <property type="entry name" value="HTH-TYPE TRANSCRIPTIONAL REGULATOR"/>
    <property type="match status" value="1"/>
</dbReference>
<sequence length="123" mass="14268">MIGNRVRNQRKKKGYSITELARAARVSKSYLSYIERDIQQNPSLQILSKIATALDTSIDYLLGQQPEDNKNTETPKLDKEWEGLFKKAIEEGMSKDDFRDLMEYVKFKNWLDGKENIHNGGKQ</sequence>
<dbReference type="Gene3D" id="1.10.260.40">
    <property type="entry name" value="lambda repressor-like DNA-binding domains"/>
    <property type="match status" value="1"/>
</dbReference>
<gene>
    <name evidence="4" type="ORF">ERJ70_02630</name>
</gene>
<accession>A0ABX7VR85</accession>
<name>A0ABX7VR85_9BACI</name>
<organism evidence="4 5">
    <name type="scientific">Sediminibacillus dalangtanensis</name>
    <dbReference type="NCBI Taxonomy" id="2729421"/>
    <lineage>
        <taxon>Bacteria</taxon>
        <taxon>Bacillati</taxon>
        <taxon>Bacillota</taxon>
        <taxon>Bacilli</taxon>
        <taxon>Bacillales</taxon>
        <taxon>Bacillaceae</taxon>
        <taxon>Sediminibacillus</taxon>
    </lineage>
</organism>
<dbReference type="PROSITE" id="PS50943">
    <property type="entry name" value="HTH_CROC1"/>
    <property type="match status" value="1"/>
</dbReference>
<feature type="domain" description="HTH cro/C1-type" evidence="2">
    <location>
        <begin position="6"/>
        <end position="61"/>
    </location>
</feature>
<proteinExistence type="predicted"/>
<dbReference type="PANTHER" id="PTHR46797:SF1">
    <property type="entry name" value="METHYLPHOSPHONATE SYNTHASE"/>
    <property type="match status" value="1"/>
</dbReference>
<dbReference type="SUPFAM" id="SSF47406">
    <property type="entry name" value="SinR repressor dimerisation domain-like"/>
    <property type="match status" value="1"/>
</dbReference>
<dbReference type="Proteomes" id="UP000665043">
    <property type="component" value="Chromosome"/>
</dbReference>
<dbReference type="SUPFAM" id="SSF47413">
    <property type="entry name" value="lambda repressor-like DNA-binding domains"/>
    <property type="match status" value="1"/>
</dbReference>
<dbReference type="Pfam" id="PF01381">
    <property type="entry name" value="HTH_3"/>
    <property type="match status" value="1"/>
</dbReference>
<evidence type="ECO:0000259" key="2">
    <source>
        <dbReference type="PROSITE" id="PS50943"/>
    </source>
</evidence>
<dbReference type="PROSITE" id="PS51500">
    <property type="entry name" value="SIN"/>
    <property type="match status" value="1"/>
</dbReference>
<dbReference type="RefSeq" id="WP_209366980.1">
    <property type="nucleotide sequence ID" value="NZ_CP046956.1"/>
</dbReference>
<dbReference type="InterPro" id="IPR010982">
    <property type="entry name" value="Lambda_DNA-bd_dom_sf"/>
</dbReference>
<dbReference type="EMBL" id="CP046956">
    <property type="protein sequence ID" value="QTM98305.1"/>
    <property type="molecule type" value="Genomic_DNA"/>
</dbReference>
<dbReference type="InterPro" id="IPR036281">
    <property type="entry name" value="SinR/SinI_dimer_dom_sf"/>
</dbReference>
<reference evidence="4 5" key="1">
    <citation type="submission" date="2019-12" db="EMBL/GenBank/DDBJ databases">
        <title>The whole genome sequencing of a strain isolated from a Mars analog, Dalangtan Playa.</title>
        <authorList>
            <person name="Huang T."/>
        </authorList>
    </citation>
    <scope>NUCLEOTIDE SEQUENCE [LARGE SCALE GENOMIC DNA]</scope>
    <source>
        <strain evidence="4 5">DP4-553-S</strain>
    </source>
</reference>
<evidence type="ECO:0000313" key="5">
    <source>
        <dbReference type="Proteomes" id="UP000665043"/>
    </source>
</evidence>
<dbReference type="InterPro" id="IPR010981">
    <property type="entry name" value="SinR/SinI_dimer_dom"/>
</dbReference>
<feature type="domain" description="Sin" evidence="3">
    <location>
        <begin position="68"/>
        <end position="106"/>
    </location>
</feature>
<keyword evidence="5" id="KW-1185">Reference proteome</keyword>
<keyword evidence="1" id="KW-0238">DNA-binding</keyword>
<protein>
    <submittedName>
        <fullName evidence="4">Helix-turn-helix domain-containing protein</fullName>
    </submittedName>
</protein>
<dbReference type="InterPro" id="IPR050807">
    <property type="entry name" value="TransReg_Diox_bact_type"/>
</dbReference>
<dbReference type="InterPro" id="IPR001387">
    <property type="entry name" value="Cro/C1-type_HTH"/>
</dbReference>
<evidence type="ECO:0000313" key="4">
    <source>
        <dbReference type="EMBL" id="QTM98305.1"/>
    </source>
</evidence>
<dbReference type="CDD" id="cd00093">
    <property type="entry name" value="HTH_XRE"/>
    <property type="match status" value="1"/>
</dbReference>
<dbReference type="SMART" id="SM00530">
    <property type="entry name" value="HTH_XRE"/>
    <property type="match status" value="1"/>
</dbReference>
<evidence type="ECO:0000259" key="3">
    <source>
        <dbReference type="PROSITE" id="PS51500"/>
    </source>
</evidence>